<organism evidence="1 2">
    <name type="scientific">Pacificispira spongiicola</name>
    <dbReference type="NCBI Taxonomy" id="2729598"/>
    <lineage>
        <taxon>Bacteria</taxon>
        <taxon>Pseudomonadati</taxon>
        <taxon>Pseudomonadota</taxon>
        <taxon>Alphaproteobacteria</taxon>
        <taxon>Rhodospirillales</taxon>
        <taxon>Rhodospirillaceae</taxon>
        <taxon>Pacificispira</taxon>
    </lineage>
</organism>
<dbReference type="InterPro" id="IPR027417">
    <property type="entry name" value="P-loop_NTPase"/>
</dbReference>
<name>A0A7Y0E078_9PROT</name>
<dbReference type="PANTHER" id="PTHR11783">
    <property type="entry name" value="SULFOTRANSFERASE SULT"/>
    <property type="match status" value="1"/>
</dbReference>
<gene>
    <name evidence="1" type="ORF">HH303_10115</name>
</gene>
<dbReference type="AlphaFoldDB" id="A0A7Y0E078"/>
<keyword evidence="1" id="KW-0808">Transferase</keyword>
<protein>
    <submittedName>
        <fullName evidence="1">Sulfotransferase</fullName>
    </submittedName>
</protein>
<dbReference type="Gene3D" id="3.40.50.300">
    <property type="entry name" value="P-loop containing nucleotide triphosphate hydrolases"/>
    <property type="match status" value="1"/>
</dbReference>
<accession>A0A7Y0E078</accession>
<dbReference type="SUPFAM" id="SSF52540">
    <property type="entry name" value="P-loop containing nucleoside triphosphate hydrolases"/>
    <property type="match status" value="1"/>
</dbReference>
<comment type="caution">
    <text evidence="1">The sequence shown here is derived from an EMBL/GenBank/DDBJ whole genome shotgun (WGS) entry which is preliminary data.</text>
</comment>
<evidence type="ECO:0000313" key="2">
    <source>
        <dbReference type="Proteomes" id="UP000539372"/>
    </source>
</evidence>
<dbReference type="Proteomes" id="UP000539372">
    <property type="component" value="Unassembled WGS sequence"/>
</dbReference>
<sequence>MTELTYPETWQGVAKSIRALSDKNILFVTGAVKSGTTWTQLWLDRHPEIACRGEGNYFNLFAGALQSLCNGHNAHNQTELTAKSSKLPPYPAISLAHIQYLLRETVLGTMAVYAGDDTVRVVAEKTPVTIASLRTVALVIPEASFLHVVRDGRDVVVSTWHHNLRIGGDAYREQHPTPGSFIEEMAQIWVRHQTPAITFRAERPEAIRQIHYEDMLDDPLPILTGVFDWLGVDSDPAVAWACLKESSFETLADGRAPGQDDPGSFFRKGTAGQWRTEFTPAEEARFWDIAGEVMEAQGYTREGRTRR</sequence>
<dbReference type="GO" id="GO:0016740">
    <property type="term" value="F:transferase activity"/>
    <property type="evidence" value="ECO:0007669"/>
    <property type="project" value="UniProtKB-KW"/>
</dbReference>
<keyword evidence="2" id="KW-1185">Reference proteome</keyword>
<dbReference type="EMBL" id="JABBNT010000003">
    <property type="protein sequence ID" value="NMM44832.1"/>
    <property type="molecule type" value="Genomic_DNA"/>
</dbReference>
<proteinExistence type="predicted"/>
<reference evidence="1 2" key="1">
    <citation type="submission" date="2020-04" db="EMBL/GenBank/DDBJ databases">
        <title>Rhodospirillaceae bacterium KN72 isolated from deep sea.</title>
        <authorList>
            <person name="Zhang D.-C."/>
        </authorList>
    </citation>
    <scope>NUCLEOTIDE SEQUENCE [LARGE SCALE GENOMIC DNA]</scope>
    <source>
        <strain evidence="1 2">KN72</strain>
    </source>
</reference>
<dbReference type="Pfam" id="PF13469">
    <property type="entry name" value="Sulfotransfer_3"/>
    <property type="match status" value="1"/>
</dbReference>
<dbReference type="RefSeq" id="WP_169625223.1">
    <property type="nucleotide sequence ID" value="NZ_JABBNT010000003.1"/>
</dbReference>
<evidence type="ECO:0000313" key="1">
    <source>
        <dbReference type="EMBL" id="NMM44832.1"/>
    </source>
</evidence>